<name>A0AA36CZV1_9BILA</name>
<organism evidence="2 3">
    <name type="scientific">Mesorhabditis spiculigera</name>
    <dbReference type="NCBI Taxonomy" id="96644"/>
    <lineage>
        <taxon>Eukaryota</taxon>
        <taxon>Metazoa</taxon>
        <taxon>Ecdysozoa</taxon>
        <taxon>Nematoda</taxon>
        <taxon>Chromadorea</taxon>
        <taxon>Rhabditida</taxon>
        <taxon>Rhabditina</taxon>
        <taxon>Rhabditomorpha</taxon>
        <taxon>Rhabditoidea</taxon>
        <taxon>Rhabditidae</taxon>
        <taxon>Mesorhabditinae</taxon>
        <taxon>Mesorhabditis</taxon>
    </lineage>
</organism>
<keyword evidence="3" id="KW-1185">Reference proteome</keyword>
<evidence type="ECO:0000313" key="3">
    <source>
        <dbReference type="Proteomes" id="UP001177023"/>
    </source>
</evidence>
<evidence type="ECO:0000256" key="1">
    <source>
        <dbReference type="SAM" id="MobiDB-lite"/>
    </source>
</evidence>
<sequence length="96" mass="9995">MGCNSSKDKKNLPPHDPVAGVNPVYSSVYSTYDQSIQGGAPVSTYGSAYGAAPPEEEEGKSGYMDLATDTIYQTPMSQLGEPDPARIAAAGPSSEH</sequence>
<dbReference type="EMBL" id="CATQJA010002653">
    <property type="protein sequence ID" value="CAJ0578400.1"/>
    <property type="molecule type" value="Genomic_DNA"/>
</dbReference>
<accession>A0AA36CZV1</accession>
<dbReference type="Proteomes" id="UP001177023">
    <property type="component" value="Unassembled WGS sequence"/>
</dbReference>
<proteinExistence type="predicted"/>
<feature type="region of interest" description="Disordered" evidence="1">
    <location>
        <begin position="1"/>
        <end position="23"/>
    </location>
</feature>
<feature type="region of interest" description="Disordered" evidence="1">
    <location>
        <begin position="36"/>
        <end position="96"/>
    </location>
</feature>
<protein>
    <submittedName>
        <fullName evidence="2">Uncharacterized protein</fullName>
    </submittedName>
</protein>
<dbReference type="AlphaFoldDB" id="A0AA36CZV1"/>
<reference evidence="2" key="1">
    <citation type="submission" date="2023-06" db="EMBL/GenBank/DDBJ databases">
        <authorList>
            <person name="Delattre M."/>
        </authorList>
    </citation>
    <scope>NUCLEOTIDE SEQUENCE</scope>
    <source>
        <strain evidence="2">AF72</strain>
    </source>
</reference>
<comment type="caution">
    <text evidence="2">The sequence shown here is derived from an EMBL/GenBank/DDBJ whole genome shotgun (WGS) entry which is preliminary data.</text>
</comment>
<gene>
    <name evidence="2" type="ORF">MSPICULIGERA_LOCUS16658</name>
</gene>
<evidence type="ECO:0000313" key="2">
    <source>
        <dbReference type="EMBL" id="CAJ0578400.1"/>
    </source>
</evidence>
<feature type="compositionally biased region" description="Basic and acidic residues" evidence="1">
    <location>
        <begin position="1"/>
        <end position="13"/>
    </location>
</feature>
<feature type="non-terminal residue" evidence="2">
    <location>
        <position position="1"/>
    </location>
</feature>